<name>A0A1I7WHB7_HETBA</name>
<reference evidence="2" key="1">
    <citation type="submission" date="2016-11" db="UniProtKB">
        <authorList>
            <consortium name="WormBaseParasite"/>
        </authorList>
    </citation>
    <scope>IDENTIFICATION</scope>
</reference>
<dbReference type="WBParaSite" id="Hba_04393">
    <property type="protein sequence ID" value="Hba_04393"/>
    <property type="gene ID" value="Hba_04393"/>
</dbReference>
<evidence type="ECO:0000313" key="1">
    <source>
        <dbReference type="Proteomes" id="UP000095283"/>
    </source>
</evidence>
<organism evidence="1 2">
    <name type="scientific">Heterorhabditis bacteriophora</name>
    <name type="common">Entomopathogenic nematode worm</name>
    <dbReference type="NCBI Taxonomy" id="37862"/>
    <lineage>
        <taxon>Eukaryota</taxon>
        <taxon>Metazoa</taxon>
        <taxon>Ecdysozoa</taxon>
        <taxon>Nematoda</taxon>
        <taxon>Chromadorea</taxon>
        <taxon>Rhabditida</taxon>
        <taxon>Rhabditina</taxon>
        <taxon>Rhabditomorpha</taxon>
        <taxon>Strongyloidea</taxon>
        <taxon>Heterorhabditidae</taxon>
        <taxon>Heterorhabditis</taxon>
    </lineage>
</organism>
<dbReference type="Proteomes" id="UP000095283">
    <property type="component" value="Unplaced"/>
</dbReference>
<sequence>MFLCIFRAASIQQIPHSMSASGRGIAFYPLPGRSKLAYDFTFRSINKAKTMTYCRCTFRALKDGALSAFGRISYDHIFNGNFITDPENTVNAHFCMPKSSARSLVQRGTIDIGNYLRENANMTPKQAQYTLLKRVLKLLCIFDKEKQVGNTVDLRKHTHVRKLQKLKSTQGEETKKIREGDIQEVMSIDTKAIATRQTAHYHHDSETELLGMTQTRLLLSSVKLRILQVSKAKEKK</sequence>
<protein>
    <submittedName>
        <fullName evidence="2">Uncharacterized protein</fullName>
    </submittedName>
</protein>
<accession>A0A1I7WHB7</accession>
<dbReference type="AlphaFoldDB" id="A0A1I7WHB7"/>
<proteinExistence type="predicted"/>
<evidence type="ECO:0000313" key="2">
    <source>
        <dbReference type="WBParaSite" id="Hba_04393"/>
    </source>
</evidence>
<keyword evidence="1" id="KW-1185">Reference proteome</keyword>